<keyword evidence="2" id="KW-1185">Reference proteome</keyword>
<evidence type="ECO:0000313" key="2">
    <source>
        <dbReference type="Proteomes" id="UP001501565"/>
    </source>
</evidence>
<evidence type="ECO:0000313" key="1">
    <source>
        <dbReference type="EMBL" id="GAA3915049.1"/>
    </source>
</evidence>
<name>A0ABP7M8Z2_9GAMM</name>
<reference evidence="2" key="1">
    <citation type="journal article" date="2019" name="Int. J. Syst. Evol. Microbiol.">
        <title>The Global Catalogue of Microorganisms (GCM) 10K type strain sequencing project: providing services to taxonomists for standard genome sequencing and annotation.</title>
        <authorList>
            <consortium name="The Broad Institute Genomics Platform"/>
            <consortium name="The Broad Institute Genome Sequencing Center for Infectious Disease"/>
            <person name="Wu L."/>
            <person name="Ma J."/>
        </authorList>
    </citation>
    <scope>NUCLEOTIDE SEQUENCE [LARGE SCALE GENOMIC DNA]</scope>
    <source>
        <strain evidence="2">JCM 17551</strain>
    </source>
</reference>
<organism evidence="1 2">
    <name type="scientific">Litoribacillus peritrichatus</name>
    <dbReference type="NCBI Taxonomy" id="718191"/>
    <lineage>
        <taxon>Bacteria</taxon>
        <taxon>Pseudomonadati</taxon>
        <taxon>Pseudomonadota</taxon>
        <taxon>Gammaproteobacteria</taxon>
        <taxon>Oceanospirillales</taxon>
        <taxon>Oceanospirillaceae</taxon>
        <taxon>Litoribacillus</taxon>
    </lineage>
</organism>
<proteinExistence type="predicted"/>
<sequence length="148" mass="17351">MREVLIFGDGQLDRGALKCHYTETGWKPEWADLSYFIYECSFEYFLDKVGEYLDERLTEERKDYGTGEPDFSEGVTPLLAELDFPNLEQLITDFPSVASSYIRSWFFNDTISYLMPSDEKPKGEYLVYQLEDIVFCKSKVYVYGMARK</sequence>
<dbReference type="EMBL" id="BAABBN010000004">
    <property type="protein sequence ID" value="GAA3915049.1"/>
    <property type="molecule type" value="Genomic_DNA"/>
</dbReference>
<dbReference type="Proteomes" id="UP001501565">
    <property type="component" value="Unassembled WGS sequence"/>
</dbReference>
<accession>A0ABP7M8Z2</accession>
<dbReference type="RefSeq" id="WP_344795537.1">
    <property type="nucleotide sequence ID" value="NZ_BAABBN010000004.1"/>
</dbReference>
<protein>
    <submittedName>
        <fullName evidence="1">Uncharacterized protein</fullName>
    </submittedName>
</protein>
<gene>
    <name evidence="1" type="ORF">GCM10022277_07000</name>
</gene>
<comment type="caution">
    <text evidence="1">The sequence shown here is derived from an EMBL/GenBank/DDBJ whole genome shotgun (WGS) entry which is preliminary data.</text>
</comment>